<name>T0DCJ4_ALIAG</name>
<dbReference type="Proteomes" id="UP000829401">
    <property type="component" value="Chromosome"/>
</dbReference>
<dbReference type="EMBL" id="CP080467">
    <property type="protein sequence ID" value="UNO48290.1"/>
    <property type="molecule type" value="Genomic_DNA"/>
</dbReference>
<accession>A0A9E6ZPX7</accession>
<organism evidence="1 2">
    <name type="scientific">Alicyclobacillus acidoterrestris (strain ATCC 49025 / DSM 3922 / CIP 106132 / NCIMB 13137 / GD3B)</name>
    <dbReference type="NCBI Taxonomy" id="1356854"/>
    <lineage>
        <taxon>Bacteria</taxon>
        <taxon>Bacillati</taxon>
        <taxon>Bacillota</taxon>
        <taxon>Bacilli</taxon>
        <taxon>Bacillales</taxon>
        <taxon>Alicyclobacillaceae</taxon>
        <taxon>Alicyclobacillus</taxon>
    </lineage>
</organism>
<dbReference type="KEGG" id="aaco:K1I37_16685"/>
<evidence type="ECO:0000313" key="2">
    <source>
        <dbReference type="Proteomes" id="UP000829401"/>
    </source>
</evidence>
<gene>
    <name evidence="1" type="ORF">K1I37_16685</name>
</gene>
<reference evidence="2" key="1">
    <citation type="journal article" date="2022" name="G3 (Bethesda)">
        <title>Unveiling the complete genome sequence of Alicyclobacillus acidoterrestris DSM 3922T, a taint-producing strain.</title>
        <authorList>
            <person name="Leonardo I.C."/>
            <person name="Barreto Crespo M.T."/>
            <person name="Gaspar F.B."/>
        </authorList>
    </citation>
    <scope>NUCLEOTIDE SEQUENCE [LARGE SCALE GENOMIC DNA]</scope>
    <source>
        <strain evidence="2">DSM 3922</strain>
    </source>
</reference>
<proteinExistence type="predicted"/>
<protein>
    <submittedName>
        <fullName evidence="1">Uncharacterized protein</fullName>
    </submittedName>
</protein>
<dbReference type="RefSeq" id="WP_021296273.1">
    <property type="nucleotide sequence ID" value="NZ_AURB01000126.1"/>
</dbReference>
<keyword evidence="2" id="KW-1185">Reference proteome</keyword>
<sequence length="244" mass="26572">MDLFLTLSRKQLGQIIGLLIALGYVDINVLTFRAGFFAFVVRGPLFSRLTSGASRYLRAPGNSPKGSLTAQTFIKLEALLAFLLLTGQAYIQNPTVVGSGIVFTVQSDLFKLQTIQSMLKERNHNELDRIILTLLNLGVGWGLMQNSFGITGVGYGSFPHKMAFSTTSVLLQPGPQRDNAGGIAALPNGGPVYRWFNRVIGFMLAIQQLYIYSISISKGGRLVFGITGNVLALRSLEKTLKPKS</sequence>
<dbReference type="AlphaFoldDB" id="T0DCJ4"/>
<accession>T0DCJ4</accession>
<evidence type="ECO:0000313" key="1">
    <source>
        <dbReference type="EMBL" id="UNO48290.1"/>
    </source>
</evidence>
<dbReference type="OrthoDB" id="2374258at2"/>